<dbReference type="EMBL" id="HBFC01019590">
    <property type="protein sequence ID" value="CAD8709025.1"/>
    <property type="molecule type" value="Transcribed_RNA"/>
</dbReference>
<proteinExistence type="predicted"/>
<reference evidence="2" key="1">
    <citation type="submission" date="2021-01" db="EMBL/GenBank/DDBJ databases">
        <authorList>
            <person name="Corre E."/>
            <person name="Pelletier E."/>
            <person name="Niang G."/>
            <person name="Scheremetjew M."/>
            <person name="Finn R."/>
            <person name="Kale V."/>
            <person name="Holt S."/>
            <person name="Cochrane G."/>
            <person name="Meng A."/>
            <person name="Brown T."/>
            <person name="Cohen L."/>
        </authorList>
    </citation>
    <scope>NUCLEOTIDE SEQUENCE</scope>
    <source>
        <strain evidence="2">SL-175</strain>
    </source>
</reference>
<dbReference type="AlphaFoldDB" id="A0A7S0SJR0"/>
<organism evidence="2">
    <name type="scientific">Mantoniella antarctica</name>
    <dbReference type="NCBI Taxonomy" id="81844"/>
    <lineage>
        <taxon>Eukaryota</taxon>
        <taxon>Viridiplantae</taxon>
        <taxon>Chlorophyta</taxon>
        <taxon>Mamiellophyceae</taxon>
        <taxon>Mamiellales</taxon>
        <taxon>Mamiellaceae</taxon>
        <taxon>Mantoniella</taxon>
    </lineage>
</organism>
<gene>
    <name evidence="2" type="ORF">MANT1106_LOCUS11708</name>
</gene>
<feature type="region of interest" description="Disordered" evidence="1">
    <location>
        <begin position="202"/>
        <end position="223"/>
    </location>
</feature>
<evidence type="ECO:0000313" key="2">
    <source>
        <dbReference type="EMBL" id="CAD8709025.1"/>
    </source>
</evidence>
<name>A0A7S0SJR0_9CHLO</name>
<sequence length="369" mass="40370">MVATSESELRVENVPFEVEVFGKQVAKGNRLAERKRVYARLVCARGIKGTCGKDRRGGAILRVASGINAGREFCPTEWMKEELGRERFMRPNGTEYIPTWKHFVMVGKKTKGKVDALTLKAWCANGELEAHVEAKATGGASDGAATNDPQPFLASTVAHKRTTRANVFYGEVDDSDDEVGRECNAEKRRRCDDEEFTVDLINGEDDDADDDEVCTDEEYDDEGNDHQAVMRAVDVAAAPPLAIGDIEAALAPAPEVGSAAARLRQAKRQAREGDARRLGEAAAEAETVARAETELKDELLAKKRARMDCDTIVAEIEEMLVKNATECQEMLVKNATERQALTSKLAVATAEQNSALEAEDKAEAYVKEC</sequence>
<protein>
    <submittedName>
        <fullName evidence="2">Uncharacterized protein</fullName>
    </submittedName>
</protein>
<evidence type="ECO:0000256" key="1">
    <source>
        <dbReference type="SAM" id="MobiDB-lite"/>
    </source>
</evidence>
<accession>A0A7S0SJR0</accession>